<sequence length="304" mass="32497">MSELRFDNRVVIVTGTGGGASVVVNDLGGSRAFDGQREHKAADIIVNDIVAAGGKAIANYDSVEEGDKIVETPVKAFGKVNIVINNAVSLRKCCLADWKIEDFSEEVQHPQSIAEVDWVGLLDVAKLLKLNSAGPNLKFNSKVAVVTGAGAGLGRDECGPSHSGTGTGHNAADLFVNELRTLGAKDVANYDSVEDGDNVFETTIKTFGCVDIVINNAKILRDNNFARVTDVDMYTCVTWPYFLKQKYGRVVNTTLAVEFNTLVLALEGRKSNIITIAPNAGTSMTATAMPLEMAEALKPDYIAP</sequence>
<dbReference type="InterPro" id="IPR002347">
    <property type="entry name" value="SDR_fam"/>
</dbReference>
<evidence type="ECO:0000256" key="2">
    <source>
        <dbReference type="ARBA" id="ARBA00023002"/>
    </source>
</evidence>
<dbReference type="AlphaFoldDB" id="A0AAD5ST51"/>
<gene>
    <name evidence="3" type="ORF">HK100_004394</name>
</gene>
<organism evidence="3 4">
    <name type="scientific">Physocladia obscura</name>
    <dbReference type="NCBI Taxonomy" id="109957"/>
    <lineage>
        <taxon>Eukaryota</taxon>
        <taxon>Fungi</taxon>
        <taxon>Fungi incertae sedis</taxon>
        <taxon>Chytridiomycota</taxon>
        <taxon>Chytridiomycota incertae sedis</taxon>
        <taxon>Chytridiomycetes</taxon>
        <taxon>Chytridiales</taxon>
        <taxon>Chytriomycetaceae</taxon>
        <taxon>Physocladia</taxon>
    </lineage>
</organism>
<dbReference type="EMBL" id="JADGJH010002174">
    <property type="protein sequence ID" value="KAJ3102280.1"/>
    <property type="molecule type" value="Genomic_DNA"/>
</dbReference>
<comment type="similarity">
    <text evidence="1">Belongs to the short-chain dehydrogenases/reductases (SDR) family.</text>
</comment>
<feature type="non-terminal residue" evidence="3">
    <location>
        <position position="304"/>
    </location>
</feature>
<comment type="caution">
    <text evidence="3">The sequence shown here is derived from an EMBL/GenBank/DDBJ whole genome shotgun (WGS) entry which is preliminary data.</text>
</comment>
<name>A0AAD5ST51_9FUNG</name>
<dbReference type="PRINTS" id="PR00081">
    <property type="entry name" value="GDHRDH"/>
</dbReference>
<keyword evidence="2" id="KW-0560">Oxidoreductase</keyword>
<reference evidence="3" key="1">
    <citation type="submission" date="2020-05" db="EMBL/GenBank/DDBJ databases">
        <title>Phylogenomic resolution of chytrid fungi.</title>
        <authorList>
            <person name="Stajich J.E."/>
            <person name="Amses K."/>
            <person name="Simmons R."/>
            <person name="Seto K."/>
            <person name="Myers J."/>
            <person name="Bonds A."/>
            <person name="Quandt C.A."/>
            <person name="Barry K."/>
            <person name="Liu P."/>
            <person name="Grigoriev I."/>
            <person name="Longcore J.E."/>
            <person name="James T.Y."/>
        </authorList>
    </citation>
    <scope>NUCLEOTIDE SEQUENCE</scope>
    <source>
        <strain evidence="3">JEL0513</strain>
    </source>
</reference>
<evidence type="ECO:0000256" key="1">
    <source>
        <dbReference type="ARBA" id="ARBA00006484"/>
    </source>
</evidence>
<keyword evidence="4" id="KW-1185">Reference proteome</keyword>
<dbReference type="InterPro" id="IPR036291">
    <property type="entry name" value="NAD(P)-bd_dom_sf"/>
</dbReference>
<accession>A0AAD5ST51</accession>
<dbReference type="SUPFAM" id="SSF51735">
    <property type="entry name" value="NAD(P)-binding Rossmann-fold domains"/>
    <property type="match status" value="2"/>
</dbReference>
<dbReference type="GO" id="GO:0016491">
    <property type="term" value="F:oxidoreductase activity"/>
    <property type="evidence" value="ECO:0007669"/>
    <property type="project" value="UniProtKB-KW"/>
</dbReference>
<dbReference type="PANTHER" id="PTHR45024">
    <property type="entry name" value="DEHYDROGENASES, SHORT CHAIN"/>
    <property type="match status" value="1"/>
</dbReference>
<dbReference type="Gene3D" id="3.40.50.720">
    <property type="entry name" value="NAD(P)-binding Rossmann-like Domain"/>
    <property type="match status" value="2"/>
</dbReference>
<proteinExistence type="inferred from homology"/>
<evidence type="ECO:0000313" key="3">
    <source>
        <dbReference type="EMBL" id="KAJ3102280.1"/>
    </source>
</evidence>
<dbReference type="InterPro" id="IPR051687">
    <property type="entry name" value="Peroxisomal_Beta-Oxidation"/>
</dbReference>
<protein>
    <submittedName>
        <fullName evidence="3">Uncharacterized protein</fullName>
    </submittedName>
</protein>
<dbReference type="Proteomes" id="UP001211907">
    <property type="component" value="Unassembled WGS sequence"/>
</dbReference>
<evidence type="ECO:0000313" key="4">
    <source>
        <dbReference type="Proteomes" id="UP001211907"/>
    </source>
</evidence>
<dbReference type="PANTHER" id="PTHR45024:SF2">
    <property type="entry name" value="SCP2 DOMAIN-CONTAINING PROTEIN"/>
    <property type="match status" value="1"/>
</dbReference>